<evidence type="ECO:0000259" key="1">
    <source>
        <dbReference type="Pfam" id="PF00582"/>
    </source>
</evidence>
<keyword evidence="3" id="KW-1185">Reference proteome</keyword>
<dbReference type="SUPFAM" id="SSF52402">
    <property type="entry name" value="Adenine nucleotide alpha hydrolases-like"/>
    <property type="match status" value="1"/>
</dbReference>
<evidence type="ECO:0000313" key="3">
    <source>
        <dbReference type="Proteomes" id="UP001151760"/>
    </source>
</evidence>
<sequence>MTSTMAKGGGGKVAERRKIMVVAEPTRESAAALHYVLSHVIFENDILYLLHVENPTFWKNRISCFMIQSLSASSSSSTSSHTTASRGVVGGHIGGDGGCVGGNVDFLNQMKSACEIMHPRLKVKALKVETDARDKAYAIMAQTKVHGIDLLVIGKRQSLSNAILRQRRNGSIRGDTAEYLVENSKCTCVAVQRKGQTGGYLLHTKTHRNYWLLA</sequence>
<gene>
    <name evidence="2" type="ORF">Tco_0922635</name>
</gene>
<organism evidence="2 3">
    <name type="scientific">Tanacetum coccineum</name>
    <dbReference type="NCBI Taxonomy" id="301880"/>
    <lineage>
        <taxon>Eukaryota</taxon>
        <taxon>Viridiplantae</taxon>
        <taxon>Streptophyta</taxon>
        <taxon>Embryophyta</taxon>
        <taxon>Tracheophyta</taxon>
        <taxon>Spermatophyta</taxon>
        <taxon>Magnoliopsida</taxon>
        <taxon>eudicotyledons</taxon>
        <taxon>Gunneridae</taxon>
        <taxon>Pentapetalae</taxon>
        <taxon>asterids</taxon>
        <taxon>campanulids</taxon>
        <taxon>Asterales</taxon>
        <taxon>Asteraceae</taxon>
        <taxon>Asteroideae</taxon>
        <taxon>Anthemideae</taxon>
        <taxon>Anthemidinae</taxon>
        <taxon>Tanacetum</taxon>
    </lineage>
</organism>
<dbReference type="Gene3D" id="3.40.50.620">
    <property type="entry name" value="HUPs"/>
    <property type="match status" value="1"/>
</dbReference>
<dbReference type="Proteomes" id="UP001151760">
    <property type="component" value="Unassembled WGS sequence"/>
</dbReference>
<reference evidence="2" key="1">
    <citation type="journal article" date="2022" name="Int. J. Mol. Sci.">
        <title>Draft Genome of Tanacetum Coccineum: Genomic Comparison of Closely Related Tanacetum-Family Plants.</title>
        <authorList>
            <person name="Yamashiro T."/>
            <person name="Shiraishi A."/>
            <person name="Nakayama K."/>
            <person name="Satake H."/>
        </authorList>
    </citation>
    <scope>NUCLEOTIDE SEQUENCE</scope>
</reference>
<dbReference type="PANTHER" id="PTHR47867">
    <property type="entry name" value="ADENINE NUCLEOTIDE ALPHA HYDROLASES-LIKE SUPERFAMILY PROTEIN"/>
    <property type="match status" value="1"/>
</dbReference>
<comment type="caution">
    <text evidence="2">The sequence shown here is derived from an EMBL/GenBank/DDBJ whole genome shotgun (WGS) entry which is preliminary data.</text>
</comment>
<dbReference type="EMBL" id="BQNB010014773">
    <property type="protein sequence ID" value="GJT32216.1"/>
    <property type="molecule type" value="Genomic_DNA"/>
</dbReference>
<dbReference type="InterPro" id="IPR006016">
    <property type="entry name" value="UspA"/>
</dbReference>
<dbReference type="InterPro" id="IPR014729">
    <property type="entry name" value="Rossmann-like_a/b/a_fold"/>
</dbReference>
<accession>A0ABQ5CYS1</accession>
<proteinExistence type="predicted"/>
<feature type="domain" description="UspA" evidence="1">
    <location>
        <begin position="16"/>
        <end position="191"/>
    </location>
</feature>
<protein>
    <submittedName>
        <fullName evidence="2">Adenine nucleotide alpha hydrolases-like superfamily protein</fullName>
    </submittedName>
</protein>
<dbReference type="Pfam" id="PF00582">
    <property type="entry name" value="Usp"/>
    <property type="match status" value="1"/>
</dbReference>
<reference evidence="2" key="2">
    <citation type="submission" date="2022-01" db="EMBL/GenBank/DDBJ databases">
        <authorList>
            <person name="Yamashiro T."/>
            <person name="Shiraishi A."/>
            <person name="Satake H."/>
            <person name="Nakayama K."/>
        </authorList>
    </citation>
    <scope>NUCLEOTIDE SEQUENCE</scope>
</reference>
<dbReference type="PANTHER" id="PTHR47867:SF1">
    <property type="entry name" value="ADENINE NUCLEOTIDE ALPHA HYDROLASES-LIKE SUPERFAMILY PROTEIN"/>
    <property type="match status" value="1"/>
</dbReference>
<name>A0ABQ5CYS1_9ASTR</name>
<evidence type="ECO:0000313" key="2">
    <source>
        <dbReference type="EMBL" id="GJT32216.1"/>
    </source>
</evidence>